<dbReference type="RefSeq" id="WP_119833417.1">
    <property type="nucleotide sequence ID" value="NZ_QYUL01000004.1"/>
</dbReference>
<dbReference type="Gene3D" id="3.40.50.720">
    <property type="entry name" value="NAD(P)-binding Rossmann-like Domain"/>
    <property type="match status" value="1"/>
</dbReference>
<keyword evidence="4" id="KW-1185">Reference proteome</keyword>
<dbReference type="AlphaFoldDB" id="A0A418VPT4"/>
<accession>A0A418VPT4</accession>
<evidence type="ECO:0000256" key="1">
    <source>
        <dbReference type="ARBA" id="ARBA00006484"/>
    </source>
</evidence>
<evidence type="ECO:0000313" key="3">
    <source>
        <dbReference type="EMBL" id="RJF78278.1"/>
    </source>
</evidence>
<dbReference type="Proteomes" id="UP000283458">
    <property type="component" value="Unassembled WGS sequence"/>
</dbReference>
<evidence type="ECO:0000313" key="4">
    <source>
        <dbReference type="Proteomes" id="UP000283458"/>
    </source>
</evidence>
<proteinExistence type="inferred from homology"/>
<dbReference type="InterPro" id="IPR036291">
    <property type="entry name" value="NAD(P)-bd_dom_sf"/>
</dbReference>
<gene>
    <name evidence="3" type="ORF">D3877_24550</name>
</gene>
<comment type="similarity">
    <text evidence="1">Belongs to the short-chain dehydrogenases/reductases (SDR) family.</text>
</comment>
<dbReference type="PRINTS" id="PR00080">
    <property type="entry name" value="SDRFAMILY"/>
</dbReference>
<keyword evidence="2" id="KW-0560">Oxidoreductase</keyword>
<dbReference type="InterPro" id="IPR020904">
    <property type="entry name" value="Sc_DH/Rdtase_CS"/>
</dbReference>
<dbReference type="EMBL" id="QYUL01000004">
    <property type="protein sequence ID" value="RJF78278.1"/>
    <property type="molecule type" value="Genomic_DNA"/>
</dbReference>
<evidence type="ECO:0000256" key="2">
    <source>
        <dbReference type="ARBA" id="ARBA00023002"/>
    </source>
</evidence>
<dbReference type="GO" id="GO:0016491">
    <property type="term" value="F:oxidoreductase activity"/>
    <property type="evidence" value="ECO:0007669"/>
    <property type="project" value="UniProtKB-KW"/>
</dbReference>
<organism evidence="3 4">
    <name type="scientific">Azospirillum cavernae</name>
    <dbReference type="NCBI Taxonomy" id="2320860"/>
    <lineage>
        <taxon>Bacteria</taxon>
        <taxon>Pseudomonadati</taxon>
        <taxon>Pseudomonadota</taxon>
        <taxon>Alphaproteobacteria</taxon>
        <taxon>Rhodospirillales</taxon>
        <taxon>Azospirillaceae</taxon>
        <taxon>Azospirillum</taxon>
    </lineage>
</organism>
<dbReference type="Pfam" id="PF13561">
    <property type="entry name" value="adh_short_C2"/>
    <property type="match status" value="1"/>
</dbReference>
<protein>
    <submittedName>
        <fullName evidence="3">SDR family oxidoreductase</fullName>
    </submittedName>
</protein>
<dbReference type="SUPFAM" id="SSF51735">
    <property type="entry name" value="NAD(P)-binding Rossmann-fold domains"/>
    <property type="match status" value="1"/>
</dbReference>
<dbReference type="OrthoDB" id="20590at2"/>
<dbReference type="FunFam" id="3.40.50.720:FF:000084">
    <property type="entry name" value="Short-chain dehydrogenase reductase"/>
    <property type="match status" value="1"/>
</dbReference>
<reference evidence="3 4" key="1">
    <citation type="submission" date="2018-09" db="EMBL/GenBank/DDBJ databases">
        <authorList>
            <person name="Zhu H."/>
        </authorList>
    </citation>
    <scope>NUCLEOTIDE SEQUENCE [LARGE SCALE GENOMIC DNA]</scope>
    <source>
        <strain evidence="3 4">K2W22B-5</strain>
    </source>
</reference>
<dbReference type="InterPro" id="IPR002347">
    <property type="entry name" value="SDR_fam"/>
</dbReference>
<name>A0A418VPT4_9PROT</name>
<dbReference type="PROSITE" id="PS00061">
    <property type="entry name" value="ADH_SHORT"/>
    <property type="match status" value="1"/>
</dbReference>
<comment type="caution">
    <text evidence="3">The sequence shown here is derived from an EMBL/GenBank/DDBJ whole genome shotgun (WGS) entry which is preliminary data.</text>
</comment>
<dbReference type="CDD" id="cd05233">
    <property type="entry name" value="SDR_c"/>
    <property type="match status" value="1"/>
</dbReference>
<dbReference type="PANTHER" id="PTHR43639:SF1">
    <property type="entry name" value="SHORT-CHAIN DEHYDROGENASE_REDUCTASE FAMILY PROTEIN"/>
    <property type="match status" value="1"/>
</dbReference>
<dbReference type="PANTHER" id="PTHR43639">
    <property type="entry name" value="OXIDOREDUCTASE, SHORT-CHAIN DEHYDROGENASE/REDUCTASE FAMILY (AFU_ORTHOLOGUE AFUA_5G02870)"/>
    <property type="match status" value="1"/>
</dbReference>
<sequence>MSVLQAAAKRAVIVTGAGRGIGAATARALAADGWPVVVNDVTEDAAEAVAAEIRAANGAATAIVADLAEEADILRLFDESARRLGPLGGLVNNAGITGGFRRLQDLDGDTLSRVLRINVWSAMLCAREAVLRLSQRRGGAGGVIVNLSSIAATLGGGGEWIHYAVTKGAINSLTIGLARETAREGIRVNAVAPGLIDTPLHAAAGDPGRVERLADGVPMGRPGTAAEVAAGVVWLFSPAAAYVTGAVLPIGGGR</sequence>
<dbReference type="PRINTS" id="PR00081">
    <property type="entry name" value="GDHRDH"/>
</dbReference>